<organism evidence="4 5">
    <name type="scientific">Dictyobacter vulcani</name>
    <dbReference type="NCBI Taxonomy" id="2607529"/>
    <lineage>
        <taxon>Bacteria</taxon>
        <taxon>Bacillati</taxon>
        <taxon>Chloroflexota</taxon>
        <taxon>Ktedonobacteria</taxon>
        <taxon>Ktedonobacterales</taxon>
        <taxon>Dictyobacteraceae</taxon>
        <taxon>Dictyobacter</taxon>
    </lineage>
</organism>
<dbReference type="Gene3D" id="2.60.40.1240">
    <property type="match status" value="1"/>
</dbReference>
<dbReference type="RefSeq" id="WP_162005592.1">
    <property type="nucleotide sequence ID" value="NZ_BKZW01000003.1"/>
</dbReference>
<evidence type="ECO:0000256" key="1">
    <source>
        <dbReference type="ARBA" id="ARBA00022729"/>
    </source>
</evidence>
<dbReference type="InterPro" id="IPR029051">
    <property type="entry name" value="DUF4352"/>
</dbReference>
<feature type="domain" description="DUF4352" evidence="3">
    <location>
        <begin position="49"/>
        <end position="163"/>
    </location>
</feature>
<sequence length="179" mass="19094">MNIARESSTATATNNSNPTTTDATPQPTTGSDSNTPTTTTGGQDVTGGNIGQTLNLQGVDCTLTSAKHINGDTYDQPKPGNQFVLLHVKILNKSGKTQSYNPLDFHVINSQGQKTTKTYTLTEAYPNQLSFGDLINGGHVEGDIIFEVPVGDHGVKLDWDPVFNQFADTPGTADWKLGL</sequence>
<proteinExistence type="predicted"/>
<gene>
    <name evidence="4" type="ORF">KDW_51450</name>
</gene>
<evidence type="ECO:0000259" key="3">
    <source>
        <dbReference type="Pfam" id="PF11611"/>
    </source>
</evidence>
<dbReference type="EMBL" id="BKZW01000003">
    <property type="protein sequence ID" value="GER90983.1"/>
    <property type="molecule type" value="Genomic_DNA"/>
</dbReference>
<keyword evidence="1" id="KW-0732">Signal</keyword>
<dbReference type="Pfam" id="PF11611">
    <property type="entry name" value="DUF4352"/>
    <property type="match status" value="1"/>
</dbReference>
<feature type="compositionally biased region" description="Low complexity" evidence="2">
    <location>
        <begin position="7"/>
        <end position="43"/>
    </location>
</feature>
<keyword evidence="5" id="KW-1185">Reference proteome</keyword>
<evidence type="ECO:0000313" key="4">
    <source>
        <dbReference type="EMBL" id="GER90983.1"/>
    </source>
</evidence>
<accession>A0A5J4KTK0</accession>
<reference evidence="4 5" key="1">
    <citation type="submission" date="2019-10" db="EMBL/GenBank/DDBJ databases">
        <title>Dictyobacter vulcani sp. nov., within the class Ktedonobacteria, isolated from soil of volcanic Mt. Zao.</title>
        <authorList>
            <person name="Zheng Y."/>
            <person name="Wang C.M."/>
            <person name="Sakai Y."/>
            <person name="Abe K."/>
            <person name="Yokota A."/>
            <person name="Yabe S."/>
        </authorList>
    </citation>
    <scope>NUCLEOTIDE SEQUENCE [LARGE SCALE GENOMIC DNA]</scope>
    <source>
        <strain evidence="4 5">W12</strain>
    </source>
</reference>
<name>A0A5J4KTK0_9CHLR</name>
<evidence type="ECO:0000256" key="2">
    <source>
        <dbReference type="SAM" id="MobiDB-lite"/>
    </source>
</evidence>
<dbReference type="Proteomes" id="UP000326912">
    <property type="component" value="Unassembled WGS sequence"/>
</dbReference>
<protein>
    <recommendedName>
        <fullName evidence="3">DUF4352 domain-containing protein</fullName>
    </recommendedName>
</protein>
<comment type="caution">
    <text evidence="4">The sequence shown here is derived from an EMBL/GenBank/DDBJ whole genome shotgun (WGS) entry which is preliminary data.</text>
</comment>
<feature type="region of interest" description="Disordered" evidence="2">
    <location>
        <begin position="1"/>
        <end position="51"/>
    </location>
</feature>
<dbReference type="InterPro" id="IPR029050">
    <property type="entry name" value="Immunoprotect_excell_Ig-like"/>
</dbReference>
<dbReference type="AlphaFoldDB" id="A0A5J4KTK0"/>
<evidence type="ECO:0000313" key="5">
    <source>
        <dbReference type="Proteomes" id="UP000326912"/>
    </source>
</evidence>